<organism evidence="9 10">
    <name type="scientific">Nocardia transvalensis</name>
    <dbReference type="NCBI Taxonomy" id="37333"/>
    <lineage>
        <taxon>Bacteria</taxon>
        <taxon>Bacillati</taxon>
        <taxon>Actinomycetota</taxon>
        <taxon>Actinomycetes</taxon>
        <taxon>Mycobacteriales</taxon>
        <taxon>Nocardiaceae</taxon>
        <taxon>Nocardia</taxon>
    </lineage>
</organism>
<sequence>MATVAERVQDRIERARVADPPETRPFLRSRPPAAGDVVLSSNDYLALSRDARITAAIAAAVDSAPGDDLHALTDQLTRYLRAGAGIVCQSGWDANIGLLQAISEPGTPVYIDRLAHMSLRQGAVAAGAPVHTFRHNDLDHLRAQIRAHGPGIIAVDAIYSTSGCRSPLPHLCEIAEDTGGLLVVDESHSLGIEGPEGAGVVVALGLADRVPFRTASLAKTFVGRAGVVAARDPAFAGYFESASYPAVFSSGLRSHDIAGLAATLAVVRTEHHRRARLRSIAVTVRKALTALGFDLAGSDSQIVSIPTGTEAHGRAVRDILERHGILGSPFCPPATPPGGALIRLSLHAALEDRQVDRIIQACTEIRATFGVRPPGM</sequence>
<dbReference type="Proteomes" id="UP000540412">
    <property type="component" value="Unassembled WGS sequence"/>
</dbReference>
<dbReference type="PANTHER" id="PTHR13693:SF100">
    <property type="entry name" value="8-AMINO-7-OXONONANOATE SYNTHASE"/>
    <property type="match status" value="1"/>
</dbReference>
<comment type="cofactor">
    <cofactor evidence="1">
        <name>pyridoxal 5'-phosphate</name>
        <dbReference type="ChEBI" id="CHEBI:597326"/>
    </cofactor>
</comment>
<gene>
    <name evidence="9" type="ORF">BJY24_007155</name>
</gene>
<dbReference type="PANTHER" id="PTHR13693">
    <property type="entry name" value="CLASS II AMINOTRANSFERASE/8-AMINO-7-OXONONANOATE SYNTHASE"/>
    <property type="match status" value="1"/>
</dbReference>
<dbReference type="InterPro" id="IPR015424">
    <property type="entry name" value="PyrdxlP-dep_Trfase"/>
</dbReference>
<dbReference type="GO" id="GO:0008710">
    <property type="term" value="F:8-amino-7-oxononanoate synthase activity"/>
    <property type="evidence" value="ECO:0007669"/>
    <property type="project" value="UniProtKB-EC"/>
</dbReference>
<feature type="compositionally biased region" description="Basic and acidic residues" evidence="7">
    <location>
        <begin position="7"/>
        <end position="22"/>
    </location>
</feature>
<dbReference type="InterPro" id="IPR015422">
    <property type="entry name" value="PyrdxlP-dep_Trfase_small"/>
</dbReference>
<dbReference type="Pfam" id="PF00155">
    <property type="entry name" value="Aminotran_1_2"/>
    <property type="match status" value="1"/>
</dbReference>
<evidence type="ECO:0000256" key="4">
    <source>
        <dbReference type="ARBA" id="ARBA00022898"/>
    </source>
</evidence>
<dbReference type="EMBL" id="JACHIT010000002">
    <property type="protein sequence ID" value="MBB5918243.1"/>
    <property type="molecule type" value="Genomic_DNA"/>
</dbReference>
<evidence type="ECO:0000259" key="8">
    <source>
        <dbReference type="Pfam" id="PF00155"/>
    </source>
</evidence>
<accession>A0A7W9UM60</accession>
<feature type="domain" description="Aminotransferase class I/classII large" evidence="8">
    <location>
        <begin position="37"/>
        <end position="361"/>
    </location>
</feature>
<evidence type="ECO:0000313" key="10">
    <source>
        <dbReference type="Proteomes" id="UP000540412"/>
    </source>
</evidence>
<feature type="region of interest" description="Disordered" evidence="7">
    <location>
        <begin position="1"/>
        <end position="29"/>
    </location>
</feature>
<reference evidence="9 10" key="1">
    <citation type="submission" date="2020-08" db="EMBL/GenBank/DDBJ databases">
        <title>Sequencing the genomes of 1000 actinobacteria strains.</title>
        <authorList>
            <person name="Klenk H.-P."/>
        </authorList>
    </citation>
    <scope>NUCLEOTIDE SEQUENCE [LARGE SCALE GENOMIC DNA]</scope>
    <source>
        <strain evidence="9 10">DSM 43582</strain>
    </source>
</reference>
<evidence type="ECO:0000256" key="1">
    <source>
        <dbReference type="ARBA" id="ARBA00001933"/>
    </source>
</evidence>
<dbReference type="InterPro" id="IPR015421">
    <property type="entry name" value="PyrdxlP-dep_Trfase_major"/>
</dbReference>
<evidence type="ECO:0000256" key="5">
    <source>
        <dbReference type="ARBA" id="ARBA00023315"/>
    </source>
</evidence>
<keyword evidence="4" id="KW-0663">Pyridoxal phosphate</keyword>
<dbReference type="Gene3D" id="3.90.1150.10">
    <property type="entry name" value="Aspartate Aminotransferase, domain 1"/>
    <property type="match status" value="1"/>
</dbReference>
<dbReference type="InterPro" id="IPR050087">
    <property type="entry name" value="AON_synthase_class-II"/>
</dbReference>
<keyword evidence="3 9" id="KW-0808">Transferase</keyword>
<keyword evidence="10" id="KW-1185">Reference proteome</keyword>
<dbReference type="AlphaFoldDB" id="A0A7W9UM60"/>
<comment type="catalytic activity">
    <reaction evidence="6">
        <text>6-carboxyhexanoyl-[ACP] + L-alanine + H(+) = (8S)-8-amino-7-oxononanoate + holo-[ACP] + CO2</text>
        <dbReference type="Rhea" id="RHEA:42288"/>
        <dbReference type="Rhea" id="RHEA-COMP:9685"/>
        <dbReference type="Rhea" id="RHEA-COMP:9955"/>
        <dbReference type="ChEBI" id="CHEBI:15378"/>
        <dbReference type="ChEBI" id="CHEBI:16526"/>
        <dbReference type="ChEBI" id="CHEBI:57972"/>
        <dbReference type="ChEBI" id="CHEBI:64479"/>
        <dbReference type="ChEBI" id="CHEBI:78846"/>
        <dbReference type="ChEBI" id="CHEBI:149468"/>
        <dbReference type="EC" id="2.3.1.47"/>
    </reaction>
</comment>
<dbReference type="GO" id="GO:0030170">
    <property type="term" value="F:pyridoxal phosphate binding"/>
    <property type="evidence" value="ECO:0007669"/>
    <property type="project" value="InterPro"/>
</dbReference>
<evidence type="ECO:0000256" key="7">
    <source>
        <dbReference type="SAM" id="MobiDB-lite"/>
    </source>
</evidence>
<dbReference type="SUPFAM" id="SSF53383">
    <property type="entry name" value="PLP-dependent transferases"/>
    <property type="match status" value="1"/>
</dbReference>
<proteinExistence type="predicted"/>
<dbReference type="EC" id="2.3.1.47" evidence="2"/>
<evidence type="ECO:0000256" key="3">
    <source>
        <dbReference type="ARBA" id="ARBA00022679"/>
    </source>
</evidence>
<keyword evidence="5 9" id="KW-0012">Acyltransferase</keyword>
<name>A0A7W9UM60_9NOCA</name>
<evidence type="ECO:0000256" key="2">
    <source>
        <dbReference type="ARBA" id="ARBA00013187"/>
    </source>
</evidence>
<comment type="caution">
    <text evidence="9">The sequence shown here is derived from an EMBL/GenBank/DDBJ whole genome shotgun (WGS) entry which is preliminary data.</text>
</comment>
<dbReference type="Gene3D" id="3.40.640.10">
    <property type="entry name" value="Type I PLP-dependent aspartate aminotransferase-like (Major domain)"/>
    <property type="match status" value="1"/>
</dbReference>
<dbReference type="GO" id="GO:0009102">
    <property type="term" value="P:biotin biosynthetic process"/>
    <property type="evidence" value="ECO:0007669"/>
    <property type="project" value="TreeGrafter"/>
</dbReference>
<evidence type="ECO:0000256" key="6">
    <source>
        <dbReference type="ARBA" id="ARBA00047715"/>
    </source>
</evidence>
<protein>
    <recommendedName>
        <fullName evidence="2">8-amino-7-oxononanoate synthase</fullName>
        <ecNumber evidence="2">2.3.1.47</ecNumber>
    </recommendedName>
</protein>
<dbReference type="InterPro" id="IPR004839">
    <property type="entry name" value="Aminotransferase_I/II_large"/>
</dbReference>
<evidence type="ECO:0000313" key="9">
    <source>
        <dbReference type="EMBL" id="MBB5918243.1"/>
    </source>
</evidence>
<dbReference type="RefSeq" id="WP_051161218.1">
    <property type="nucleotide sequence ID" value="NZ_JACHIT010000002.1"/>
</dbReference>